<dbReference type="PROSITE" id="PS51294">
    <property type="entry name" value="HTH_MYB"/>
    <property type="match status" value="1"/>
</dbReference>
<feature type="region of interest" description="Disordered" evidence="7">
    <location>
        <begin position="475"/>
        <end position="494"/>
    </location>
</feature>
<dbReference type="SUPFAM" id="SSF46689">
    <property type="entry name" value="Homeodomain-like"/>
    <property type="match status" value="1"/>
</dbReference>
<keyword evidence="4" id="KW-0175">Coiled coil</keyword>
<evidence type="ECO:0000256" key="3">
    <source>
        <dbReference type="ARBA" id="ARBA00023015"/>
    </source>
</evidence>
<dbReference type="FunFam" id="1.10.10.60:FF:000002">
    <property type="entry name" value="Myb family transcription factor"/>
    <property type="match status" value="1"/>
</dbReference>
<dbReference type="NCBIfam" id="TIGR01557">
    <property type="entry name" value="myb_SHAQKYF"/>
    <property type="match status" value="1"/>
</dbReference>
<dbReference type="GO" id="GO:0005634">
    <property type="term" value="C:nucleus"/>
    <property type="evidence" value="ECO:0007669"/>
    <property type="project" value="UniProtKB-SubCell"/>
</dbReference>
<evidence type="ECO:0000256" key="7">
    <source>
        <dbReference type="SAM" id="MobiDB-lite"/>
    </source>
</evidence>
<dbReference type="PANTHER" id="PTHR31499">
    <property type="entry name" value="MYB FAMILY TRANSCRIPTION FACTOR PHL11"/>
    <property type="match status" value="1"/>
</dbReference>
<keyword evidence="5" id="KW-0804">Transcription</keyword>
<dbReference type="InterPro" id="IPR025756">
    <property type="entry name" value="Myb_CC_LHEQLE"/>
</dbReference>
<dbReference type="AlphaFoldDB" id="A0AAD4PEV1"/>
<dbReference type="EMBL" id="SDAM02000007">
    <property type="protein sequence ID" value="KAH6837804.1"/>
    <property type="molecule type" value="Genomic_DNA"/>
</dbReference>
<feature type="compositionally biased region" description="Polar residues" evidence="7">
    <location>
        <begin position="215"/>
        <end position="225"/>
    </location>
</feature>
<name>A0AAD4PEV1_PERFH</name>
<evidence type="ECO:0000313" key="10">
    <source>
        <dbReference type="Proteomes" id="UP001190926"/>
    </source>
</evidence>
<evidence type="ECO:0000313" key="9">
    <source>
        <dbReference type="EMBL" id="KAH6837804.1"/>
    </source>
</evidence>
<keyword evidence="10" id="KW-1185">Reference proteome</keyword>
<keyword evidence="3" id="KW-0805">Transcription regulation</keyword>
<dbReference type="Proteomes" id="UP001190926">
    <property type="component" value="Unassembled WGS sequence"/>
</dbReference>
<evidence type="ECO:0000256" key="2">
    <source>
        <dbReference type="ARBA" id="ARBA00006783"/>
    </source>
</evidence>
<comment type="caution">
    <text evidence="9">The sequence shown here is derived from an EMBL/GenBank/DDBJ whole genome shotgun (WGS) entry which is preliminary data.</text>
</comment>
<comment type="subcellular location">
    <subcellularLocation>
        <location evidence="1">Nucleus</location>
    </subcellularLocation>
</comment>
<accession>A0AAD4PEV1</accession>
<reference evidence="9 10" key="1">
    <citation type="journal article" date="2021" name="Nat. Commun.">
        <title>Incipient diploidization of the medicinal plant Perilla within 10,000 years.</title>
        <authorList>
            <person name="Zhang Y."/>
            <person name="Shen Q."/>
            <person name="Leng L."/>
            <person name="Zhang D."/>
            <person name="Chen S."/>
            <person name="Shi Y."/>
            <person name="Ning Z."/>
            <person name="Chen S."/>
        </authorList>
    </citation>
    <scope>NUCLEOTIDE SEQUENCE [LARGE SCALE GENOMIC DNA]</scope>
    <source>
        <strain evidence="10">cv. PC099</strain>
    </source>
</reference>
<dbReference type="Gene3D" id="1.10.10.60">
    <property type="entry name" value="Homeodomain-like"/>
    <property type="match status" value="1"/>
</dbReference>
<dbReference type="InterPro" id="IPR009057">
    <property type="entry name" value="Homeodomain-like_sf"/>
</dbReference>
<dbReference type="PANTHER" id="PTHR31499:SF2">
    <property type="entry name" value="MYB-RELATED PROTEIN 2"/>
    <property type="match status" value="1"/>
</dbReference>
<comment type="similarity">
    <text evidence="2">Belongs to the MYB-CC family.</text>
</comment>
<sequence length="527" mass="59909">MFQDIIDSGIPQICIRGKRLPPLIPGIRFANFANDNAALRDWKGKLETIDVWKWKDKIFVQVITKIGLDLIFLWPCPRFYASLNHNSAFKVEEDFQKAKFYENILYRDDKMYHHRHHQEKNVHPSSRMSIPQERHMFLQGVNGTGDSGLVLSSDAKPRLKWTLDLHERFIEAVNQLGGAEKATPKSVLKLMGIPGLTLYHLKSHLQKYRLSKNLHQQANSGSTKAAKSERVPEVNGPHVSNQNIATQTTRNLQLDEAIQMQIEVQQRLHEQLEVQRHLQMRIEAQGKYLQTVLEKAHESLGRQNVGTLGLEAAKVQLSELVSQVSNQCLNSAFSGMKELSDLCLQQQAQTTQPKDCSVDSCLTSCEGTIRDQELYDYPLGLKPMSFRASTEHIIDDKDSRLHKMELRWHENLKKECGKYLSTANGNVDNRFATETNPKSLSMSIGLQGGKWDCNGNNSEERLNGAEADARFLDRNSTGFNSMKPDKQKSSSELKLPFFPTKLDLNTNDEKDVASSYKQLDLNGFSWS</sequence>
<dbReference type="Pfam" id="PF14379">
    <property type="entry name" value="Myb_CC_LHEQLE"/>
    <property type="match status" value="1"/>
</dbReference>
<dbReference type="InterPro" id="IPR006447">
    <property type="entry name" value="Myb_dom_plants"/>
</dbReference>
<evidence type="ECO:0000259" key="8">
    <source>
        <dbReference type="PROSITE" id="PS51294"/>
    </source>
</evidence>
<dbReference type="Pfam" id="PF00249">
    <property type="entry name" value="Myb_DNA-binding"/>
    <property type="match status" value="1"/>
</dbReference>
<dbReference type="GO" id="GO:0003677">
    <property type="term" value="F:DNA binding"/>
    <property type="evidence" value="ECO:0007669"/>
    <property type="project" value="UniProtKB-KW"/>
</dbReference>
<evidence type="ECO:0000256" key="4">
    <source>
        <dbReference type="ARBA" id="ARBA00023054"/>
    </source>
</evidence>
<protein>
    <submittedName>
        <fullName evidence="9">Homeodomain-like superfamily protein</fullName>
    </submittedName>
</protein>
<dbReference type="InterPro" id="IPR046955">
    <property type="entry name" value="PHR1-like"/>
</dbReference>
<feature type="region of interest" description="Disordered" evidence="7">
    <location>
        <begin position="215"/>
        <end position="241"/>
    </location>
</feature>
<gene>
    <name evidence="9" type="ORF">C2S53_013964</name>
</gene>
<evidence type="ECO:0000256" key="6">
    <source>
        <dbReference type="ARBA" id="ARBA00023242"/>
    </source>
</evidence>
<evidence type="ECO:0000256" key="1">
    <source>
        <dbReference type="ARBA" id="ARBA00004123"/>
    </source>
</evidence>
<feature type="domain" description="HTH myb-type" evidence="8">
    <location>
        <begin position="153"/>
        <end position="213"/>
    </location>
</feature>
<keyword evidence="6" id="KW-0539">Nucleus</keyword>
<evidence type="ECO:0000256" key="5">
    <source>
        <dbReference type="ARBA" id="ARBA00023163"/>
    </source>
</evidence>
<organism evidence="9 10">
    <name type="scientific">Perilla frutescens var. hirtella</name>
    <name type="common">Perilla citriodora</name>
    <name type="synonym">Perilla setoyensis</name>
    <dbReference type="NCBI Taxonomy" id="608512"/>
    <lineage>
        <taxon>Eukaryota</taxon>
        <taxon>Viridiplantae</taxon>
        <taxon>Streptophyta</taxon>
        <taxon>Embryophyta</taxon>
        <taxon>Tracheophyta</taxon>
        <taxon>Spermatophyta</taxon>
        <taxon>Magnoliopsida</taxon>
        <taxon>eudicotyledons</taxon>
        <taxon>Gunneridae</taxon>
        <taxon>Pentapetalae</taxon>
        <taxon>asterids</taxon>
        <taxon>lamiids</taxon>
        <taxon>Lamiales</taxon>
        <taxon>Lamiaceae</taxon>
        <taxon>Nepetoideae</taxon>
        <taxon>Elsholtzieae</taxon>
        <taxon>Perilla</taxon>
    </lineage>
</organism>
<dbReference type="InterPro" id="IPR001005">
    <property type="entry name" value="SANT/Myb"/>
</dbReference>
<dbReference type="GO" id="GO:0003700">
    <property type="term" value="F:DNA-binding transcription factor activity"/>
    <property type="evidence" value="ECO:0007669"/>
    <property type="project" value="InterPro"/>
</dbReference>
<dbReference type="InterPro" id="IPR017930">
    <property type="entry name" value="Myb_dom"/>
</dbReference>
<proteinExistence type="inferred from homology"/>